<evidence type="ECO:0000313" key="2">
    <source>
        <dbReference type="EMBL" id="UJO19015.1"/>
    </source>
</evidence>
<dbReference type="KEGG" id="ffu:CLAFUR5_06844"/>
<evidence type="ECO:0000256" key="1">
    <source>
        <dbReference type="SAM" id="Phobius"/>
    </source>
</evidence>
<gene>
    <name evidence="2" type="ORF">CLAFUR5_06844</name>
</gene>
<keyword evidence="1" id="KW-0812">Transmembrane</keyword>
<keyword evidence="1" id="KW-1133">Transmembrane helix</keyword>
<dbReference type="AlphaFoldDB" id="A0A9Q8UQU1"/>
<reference evidence="2" key="2">
    <citation type="journal article" date="2022" name="Microb. Genom.">
        <title>A chromosome-scale genome assembly of the tomato pathogen Cladosporium fulvum reveals a compartmentalized genome architecture and the presence of a dispensable chromosome.</title>
        <authorList>
            <person name="Zaccaron A.Z."/>
            <person name="Chen L.H."/>
            <person name="Samaras A."/>
            <person name="Stergiopoulos I."/>
        </authorList>
    </citation>
    <scope>NUCLEOTIDE SEQUENCE</scope>
    <source>
        <strain evidence="2">Race5_Kim</strain>
    </source>
</reference>
<keyword evidence="1" id="KW-0472">Membrane</keyword>
<keyword evidence="3" id="KW-1185">Reference proteome</keyword>
<dbReference type="Proteomes" id="UP000756132">
    <property type="component" value="Chromosome 6"/>
</dbReference>
<organism evidence="2 3">
    <name type="scientific">Passalora fulva</name>
    <name type="common">Tomato leaf mold</name>
    <name type="synonym">Cladosporium fulvum</name>
    <dbReference type="NCBI Taxonomy" id="5499"/>
    <lineage>
        <taxon>Eukaryota</taxon>
        <taxon>Fungi</taxon>
        <taxon>Dikarya</taxon>
        <taxon>Ascomycota</taxon>
        <taxon>Pezizomycotina</taxon>
        <taxon>Dothideomycetes</taxon>
        <taxon>Dothideomycetidae</taxon>
        <taxon>Mycosphaerellales</taxon>
        <taxon>Mycosphaerellaceae</taxon>
        <taxon>Fulvia</taxon>
    </lineage>
</organism>
<sequence>MLEPIHNTLRDLEAKIEHTCIDQPLLLQNILLLPTYTYWTIFTVVALYLFVFGIITIDWLIRYTSSSALHMDLFQVLAIVAYAITDKAWAWDWRMGVMAGGSIYNSLREIGFVKTAELAAAGVVAHEAPDLAWEVIKLSFKGCVRIVMGVVGVVVRGICWYVLDLGD</sequence>
<protein>
    <submittedName>
        <fullName evidence="2">Uncharacterized protein</fullName>
    </submittedName>
</protein>
<proteinExistence type="predicted"/>
<evidence type="ECO:0000313" key="3">
    <source>
        <dbReference type="Proteomes" id="UP000756132"/>
    </source>
</evidence>
<name>A0A9Q8UQU1_PASFU</name>
<feature type="transmembrane region" description="Helical" evidence="1">
    <location>
        <begin position="36"/>
        <end position="61"/>
    </location>
</feature>
<dbReference type="GeneID" id="71986722"/>
<dbReference type="RefSeq" id="XP_047763381.1">
    <property type="nucleotide sequence ID" value="XM_047905992.1"/>
</dbReference>
<dbReference type="EMBL" id="CP090168">
    <property type="protein sequence ID" value="UJO19015.1"/>
    <property type="molecule type" value="Genomic_DNA"/>
</dbReference>
<feature type="transmembrane region" description="Helical" evidence="1">
    <location>
        <begin position="143"/>
        <end position="163"/>
    </location>
</feature>
<reference evidence="2" key="1">
    <citation type="submission" date="2021-12" db="EMBL/GenBank/DDBJ databases">
        <authorList>
            <person name="Zaccaron A."/>
            <person name="Stergiopoulos I."/>
        </authorList>
    </citation>
    <scope>NUCLEOTIDE SEQUENCE</scope>
    <source>
        <strain evidence="2">Race5_Kim</strain>
    </source>
</reference>
<accession>A0A9Q8UQU1</accession>